<sequence>MLRQDFSAKSLLNITTKNEIIKFQLGRNRTEYLNELEKVSKSIETYDFEIKNIKTTIIAGKTVYYTDEPVEHYCLKKISYDLKRLYKITTSNRDEISEQVLRILETSSSYGIIRVDIKSFYESINYERLLSKLYDDKLLASNSNTILQSLSSLVSNSLPRGLSISPALSEIFMRNIDNLIRSIPGVYYYSRYVDDIFILSTRKYEVVKENLDKILKEHSIQTNNKTFIKNIPSLSDSEKTKVSFDYLGYKYIVRSKENGNKRLVDVTLSDDKIRKIKTRIIHSLLARSFHRPNSFYQKRLLKRRIDVLSGNYPISSSRNRNGTLKGGIYYSNRLVNNPKVFEEFNRFIIKSMYTKKNNFFGRAMTRIPDKEKAEITKICFKEGFLSRKYLDLNDTQMKFVKQCWKNQNHKKK</sequence>
<proteinExistence type="predicted"/>
<organism evidence="2 3">
    <name type="scientific">Pseudoalteromonas rubra</name>
    <dbReference type="NCBI Taxonomy" id="43658"/>
    <lineage>
        <taxon>Bacteria</taxon>
        <taxon>Pseudomonadati</taxon>
        <taxon>Pseudomonadota</taxon>
        <taxon>Gammaproteobacteria</taxon>
        <taxon>Alteromonadales</taxon>
        <taxon>Pseudoalteromonadaceae</taxon>
        <taxon>Pseudoalteromonas</taxon>
    </lineage>
</organism>
<gene>
    <name evidence="2" type="ORF">C3B51_13000</name>
</gene>
<evidence type="ECO:0000259" key="1">
    <source>
        <dbReference type="PROSITE" id="PS50878"/>
    </source>
</evidence>
<dbReference type="EMBL" id="PPUZ01000034">
    <property type="protein sequence ID" value="RZM80205.1"/>
    <property type="molecule type" value="Genomic_DNA"/>
</dbReference>
<dbReference type="Pfam" id="PF00078">
    <property type="entry name" value="RVT_1"/>
    <property type="match status" value="1"/>
</dbReference>
<evidence type="ECO:0000313" key="2">
    <source>
        <dbReference type="EMBL" id="RZM80205.1"/>
    </source>
</evidence>
<dbReference type="CDD" id="cd01646">
    <property type="entry name" value="RT_Bac_retron_I"/>
    <property type="match status" value="1"/>
</dbReference>
<evidence type="ECO:0000313" key="3">
    <source>
        <dbReference type="Proteomes" id="UP000292345"/>
    </source>
</evidence>
<dbReference type="NCBIfam" id="NF041747">
    <property type="entry name" value="Drt3a"/>
    <property type="match status" value="1"/>
</dbReference>
<feature type="domain" description="Reverse transcriptase" evidence="1">
    <location>
        <begin position="1"/>
        <end position="251"/>
    </location>
</feature>
<dbReference type="PROSITE" id="PS50878">
    <property type="entry name" value="RT_POL"/>
    <property type="match status" value="1"/>
</dbReference>
<dbReference type="InterPro" id="IPR043502">
    <property type="entry name" value="DNA/RNA_pol_sf"/>
</dbReference>
<dbReference type="Proteomes" id="UP000292345">
    <property type="component" value="Unassembled WGS sequence"/>
</dbReference>
<comment type="caution">
    <text evidence="2">The sequence shown here is derived from an EMBL/GenBank/DDBJ whole genome shotgun (WGS) entry which is preliminary data.</text>
</comment>
<accession>A0A4Q7EAB2</accession>
<dbReference type="SUPFAM" id="SSF56672">
    <property type="entry name" value="DNA/RNA polymerases"/>
    <property type="match status" value="1"/>
</dbReference>
<dbReference type="RefSeq" id="WP_130245305.1">
    <property type="nucleotide sequence ID" value="NZ_PPUZ01000034.1"/>
</dbReference>
<protein>
    <recommendedName>
        <fullName evidence="1">Reverse transcriptase domain-containing protein</fullName>
    </recommendedName>
</protein>
<dbReference type="InterPro" id="IPR000477">
    <property type="entry name" value="RT_dom"/>
</dbReference>
<reference evidence="2 3" key="1">
    <citation type="submission" date="2018-01" db="EMBL/GenBank/DDBJ databases">
        <title>Co-occurrence of chitin degradation, pigmentation and bioactivity in marine Pseudoalteromonas.</title>
        <authorList>
            <person name="Paulsen S."/>
            <person name="Gram L."/>
            <person name="Machado H."/>
        </authorList>
    </citation>
    <scope>NUCLEOTIDE SEQUENCE [LARGE SCALE GENOMIC DNA]</scope>
    <source>
        <strain evidence="2 3">S1946</strain>
    </source>
</reference>
<name>A0A4Q7EAB2_9GAMM</name>
<dbReference type="AlphaFoldDB" id="A0A4Q7EAB2"/>